<dbReference type="InterPro" id="IPR003660">
    <property type="entry name" value="HAMP_dom"/>
</dbReference>
<evidence type="ECO:0000256" key="7">
    <source>
        <dbReference type="SAM" id="Coils"/>
    </source>
</evidence>
<evidence type="ECO:0000259" key="10">
    <source>
        <dbReference type="PROSITE" id="PS50885"/>
    </source>
</evidence>
<dbReference type="Proteomes" id="UP000756860">
    <property type="component" value="Unassembled WGS sequence"/>
</dbReference>
<dbReference type="SUPFAM" id="SSF55874">
    <property type="entry name" value="ATPase domain of HSP90 chaperone/DNA topoisomerase II/histidine kinase"/>
    <property type="match status" value="1"/>
</dbReference>
<feature type="transmembrane region" description="Helical" evidence="8">
    <location>
        <begin position="6"/>
        <end position="27"/>
    </location>
</feature>
<dbReference type="Gene3D" id="1.10.287.130">
    <property type="match status" value="1"/>
</dbReference>
<dbReference type="InterPro" id="IPR003661">
    <property type="entry name" value="HisK_dim/P_dom"/>
</dbReference>
<gene>
    <name evidence="11" type="ORF">KI810_07105</name>
</gene>
<dbReference type="InterPro" id="IPR003594">
    <property type="entry name" value="HATPase_dom"/>
</dbReference>
<keyword evidence="12" id="KW-1185">Reference proteome</keyword>
<proteinExistence type="predicted"/>
<dbReference type="CDD" id="cd00082">
    <property type="entry name" value="HisKA"/>
    <property type="match status" value="1"/>
</dbReference>
<keyword evidence="8" id="KW-0472">Membrane</keyword>
<dbReference type="PANTHER" id="PTHR43065:SF42">
    <property type="entry name" value="TWO-COMPONENT SENSOR PPRA"/>
    <property type="match status" value="1"/>
</dbReference>
<feature type="domain" description="HAMP" evidence="10">
    <location>
        <begin position="187"/>
        <end position="239"/>
    </location>
</feature>
<evidence type="ECO:0000256" key="6">
    <source>
        <dbReference type="ARBA" id="ARBA00022777"/>
    </source>
</evidence>
<feature type="coiled-coil region" evidence="7">
    <location>
        <begin position="234"/>
        <end position="268"/>
    </location>
</feature>
<dbReference type="SMART" id="SM00304">
    <property type="entry name" value="HAMP"/>
    <property type="match status" value="1"/>
</dbReference>
<reference evidence="11 12" key="1">
    <citation type="submission" date="2021-05" db="EMBL/GenBank/DDBJ databases">
        <title>The draft genome of Geobacter luticola JCM 17780.</title>
        <authorList>
            <person name="Xu Z."/>
            <person name="Masuda Y."/>
            <person name="Itoh H."/>
            <person name="Senoo K."/>
        </authorList>
    </citation>
    <scope>NUCLEOTIDE SEQUENCE [LARGE SCALE GENOMIC DNA]</scope>
    <source>
        <strain evidence="11 12">JCM 17780</strain>
    </source>
</reference>
<feature type="transmembrane region" description="Helical" evidence="8">
    <location>
        <begin position="166"/>
        <end position="185"/>
    </location>
</feature>
<keyword evidence="8" id="KW-0812">Transmembrane</keyword>
<protein>
    <recommendedName>
        <fullName evidence="3">histidine kinase</fullName>
        <ecNumber evidence="3">2.7.13.3</ecNumber>
    </recommendedName>
</protein>
<dbReference type="EMBL" id="JAHCVK010000002">
    <property type="protein sequence ID" value="MBT0652818.1"/>
    <property type="molecule type" value="Genomic_DNA"/>
</dbReference>
<comment type="catalytic activity">
    <reaction evidence="1">
        <text>ATP + protein L-histidine = ADP + protein N-phospho-L-histidine.</text>
        <dbReference type="EC" id="2.7.13.3"/>
    </reaction>
</comment>
<keyword evidence="5" id="KW-0808">Transferase</keyword>
<dbReference type="Pfam" id="PF00672">
    <property type="entry name" value="HAMP"/>
    <property type="match status" value="1"/>
</dbReference>
<name>A0ABS5SBS2_9BACT</name>
<organism evidence="11 12">
    <name type="scientific">Geomobilimonas luticola</name>
    <dbReference type="NCBI Taxonomy" id="1114878"/>
    <lineage>
        <taxon>Bacteria</taxon>
        <taxon>Pseudomonadati</taxon>
        <taxon>Thermodesulfobacteriota</taxon>
        <taxon>Desulfuromonadia</taxon>
        <taxon>Geobacterales</taxon>
        <taxon>Geobacteraceae</taxon>
        <taxon>Geomobilimonas</taxon>
    </lineage>
</organism>
<dbReference type="InterPro" id="IPR004358">
    <property type="entry name" value="Sig_transdc_His_kin-like_C"/>
</dbReference>
<keyword evidence="4" id="KW-0597">Phosphoprotein</keyword>
<dbReference type="PROSITE" id="PS50109">
    <property type="entry name" value="HIS_KIN"/>
    <property type="match status" value="1"/>
</dbReference>
<evidence type="ECO:0000313" key="11">
    <source>
        <dbReference type="EMBL" id="MBT0652818.1"/>
    </source>
</evidence>
<keyword evidence="8" id="KW-1133">Transmembrane helix</keyword>
<comment type="caution">
    <text evidence="11">The sequence shown here is derived from an EMBL/GenBank/DDBJ whole genome shotgun (WGS) entry which is preliminary data.</text>
</comment>
<dbReference type="InterPro" id="IPR036097">
    <property type="entry name" value="HisK_dim/P_sf"/>
</dbReference>
<accession>A0ABS5SBS2</accession>
<dbReference type="RefSeq" id="WP_214174814.1">
    <property type="nucleotide sequence ID" value="NZ_JAHCVK010000002.1"/>
</dbReference>
<evidence type="ECO:0000256" key="5">
    <source>
        <dbReference type="ARBA" id="ARBA00022679"/>
    </source>
</evidence>
<dbReference type="Pfam" id="PF02518">
    <property type="entry name" value="HATPase_c"/>
    <property type="match status" value="1"/>
</dbReference>
<keyword evidence="6" id="KW-0418">Kinase</keyword>
<dbReference type="Gene3D" id="6.10.340.10">
    <property type="match status" value="1"/>
</dbReference>
<dbReference type="CDD" id="cd06225">
    <property type="entry name" value="HAMP"/>
    <property type="match status" value="1"/>
</dbReference>
<evidence type="ECO:0000256" key="8">
    <source>
        <dbReference type="SAM" id="Phobius"/>
    </source>
</evidence>
<dbReference type="EC" id="2.7.13.3" evidence="3"/>
<keyword evidence="7" id="KW-0175">Coiled coil</keyword>
<dbReference type="Pfam" id="PF00512">
    <property type="entry name" value="HisKA"/>
    <property type="match status" value="1"/>
</dbReference>
<dbReference type="PANTHER" id="PTHR43065">
    <property type="entry name" value="SENSOR HISTIDINE KINASE"/>
    <property type="match status" value="1"/>
</dbReference>
<evidence type="ECO:0000256" key="1">
    <source>
        <dbReference type="ARBA" id="ARBA00000085"/>
    </source>
</evidence>
<evidence type="ECO:0000256" key="3">
    <source>
        <dbReference type="ARBA" id="ARBA00012438"/>
    </source>
</evidence>
<dbReference type="InterPro" id="IPR036890">
    <property type="entry name" value="HATPase_C_sf"/>
</dbReference>
<dbReference type="SMART" id="SM00388">
    <property type="entry name" value="HisKA"/>
    <property type="match status" value="1"/>
</dbReference>
<dbReference type="PROSITE" id="PS50885">
    <property type="entry name" value="HAMP"/>
    <property type="match status" value="1"/>
</dbReference>
<comment type="subcellular location">
    <subcellularLocation>
        <location evidence="2">Membrane</location>
    </subcellularLocation>
</comment>
<evidence type="ECO:0000259" key="9">
    <source>
        <dbReference type="PROSITE" id="PS50109"/>
    </source>
</evidence>
<dbReference type="SUPFAM" id="SSF47384">
    <property type="entry name" value="Homodimeric domain of signal transducing histidine kinase"/>
    <property type="match status" value="1"/>
</dbReference>
<dbReference type="SMART" id="SM00387">
    <property type="entry name" value="HATPase_c"/>
    <property type="match status" value="1"/>
</dbReference>
<dbReference type="InterPro" id="IPR005467">
    <property type="entry name" value="His_kinase_dom"/>
</dbReference>
<feature type="domain" description="Histidine kinase" evidence="9">
    <location>
        <begin position="277"/>
        <end position="525"/>
    </location>
</feature>
<evidence type="ECO:0000256" key="2">
    <source>
        <dbReference type="ARBA" id="ARBA00004370"/>
    </source>
</evidence>
<evidence type="ECO:0000313" key="12">
    <source>
        <dbReference type="Proteomes" id="UP000756860"/>
    </source>
</evidence>
<dbReference type="PRINTS" id="PR00344">
    <property type="entry name" value="BCTRLSENSOR"/>
</dbReference>
<evidence type="ECO:0000256" key="4">
    <source>
        <dbReference type="ARBA" id="ARBA00022553"/>
    </source>
</evidence>
<dbReference type="Gene3D" id="3.30.565.10">
    <property type="entry name" value="Histidine kinase-like ATPase, C-terminal domain"/>
    <property type="match status" value="1"/>
</dbReference>
<dbReference type="SUPFAM" id="SSF158472">
    <property type="entry name" value="HAMP domain-like"/>
    <property type="match status" value="1"/>
</dbReference>
<dbReference type="PROSITE" id="PS51257">
    <property type="entry name" value="PROKAR_LIPOPROTEIN"/>
    <property type="match status" value="1"/>
</dbReference>
<sequence>MKPFRVNLTFAILASLACLLSLTWILLSLISFKTAEKDILIQKNGEGRILLASFVNLVPFPLDRLNDATPAGSFAVRLANERAIAGLTVVNPEGWPMYRVAEREGLDAGLTRALRTGDATSSFSKDGRLLYHYAPLRDGARIAGAARLTLSLAAERDRLTRSRHLFLSYFMLDFLLLLGLGSFLLSRVVVSPIRKLLAATERITAGDYSHMLHIPGCAEIVDLSDSFNMMQLALREKQEEVAAHVRSLQKANLELQTAREETIRSEKMASVGLLAAGMAHEIGSPLSAIIGYAGIMRDEVAHDPDKADYLRRIEQEAGRIDRIVRDLLNYARPTPAENERVAIAPFLREAMEMLEHQGIFKKIVLSLSVAENLPAVCLDRHQLLQVLINLVLNARDAMPGGGRLEVIAAADVMSTAYDRSEQTRHLVSMGRRREDFGGVFRSPFPADEFAAPCVRIVVGDSGEGISPASLEKIFDPFFTTKEPGKGTGLGLSISASIIDSFGGRITVESAPGKGSRFSIWLPACPVESEP</sequence>